<comment type="caution">
    <text evidence="2">The sequence shown here is derived from an EMBL/GenBank/DDBJ whole genome shotgun (WGS) entry which is preliminary data.</text>
</comment>
<organism evidence="2 3">
    <name type="scientific">Anthostomella pinea</name>
    <dbReference type="NCBI Taxonomy" id="933095"/>
    <lineage>
        <taxon>Eukaryota</taxon>
        <taxon>Fungi</taxon>
        <taxon>Dikarya</taxon>
        <taxon>Ascomycota</taxon>
        <taxon>Pezizomycotina</taxon>
        <taxon>Sordariomycetes</taxon>
        <taxon>Xylariomycetidae</taxon>
        <taxon>Xylariales</taxon>
        <taxon>Xylariaceae</taxon>
        <taxon>Anthostomella</taxon>
    </lineage>
</organism>
<name>A0AAI8YE14_9PEZI</name>
<dbReference type="AlphaFoldDB" id="A0AAI8YE14"/>
<evidence type="ECO:0000313" key="2">
    <source>
        <dbReference type="EMBL" id="CAJ2501315.1"/>
    </source>
</evidence>
<feature type="domain" description="2EXR" evidence="1">
    <location>
        <begin position="29"/>
        <end position="119"/>
    </location>
</feature>
<protein>
    <submittedName>
        <fullName evidence="2">Uu.00g041680.m01.CDS01</fullName>
    </submittedName>
</protein>
<sequence>MLRQYTPRSSEKAGARPYQSGRTDFYRSALELREMIWKLALPGPRVFNVESSIFRVDTKKHRVDVKKQLLGRTALKTPLVHVCYASRRIVKEAGYVLEFRDEDQPQDPGVWFHPLRDVVKKTWEKALRGPRVNPFAGLE</sequence>
<proteinExistence type="predicted"/>
<dbReference type="InterPro" id="IPR045518">
    <property type="entry name" value="2EXR"/>
</dbReference>
<gene>
    <name evidence="2" type="ORF">KHLLAP_LOCUS1783</name>
</gene>
<dbReference type="Proteomes" id="UP001295740">
    <property type="component" value="Unassembled WGS sequence"/>
</dbReference>
<accession>A0AAI8YE14</accession>
<reference evidence="2" key="1">
    <citation type="submission" date="2023-10" db="EMBL/GenBank/DDBJ databases">
        <authorList>
            <person name="Hackl T."/>
        </authorList>
    </citation>
    <scope>NUCLEOTIDE SEQUENCE</scope>
</reference>
<dbReference type="Pfam" id="PF20150">
    <property type="entry name" value="2EXR"/>
    <property type="match status" value="1"/>
</dbReference>
<evidence type="ECO:0000259" key="1">
    <source>
        <dbReference type="Pfam" id="PF20150"/>
    </source>
</evidence>
<dbReference type="EMBL" id="CAUWAG010000003">
    <property type="protein sequence ID" value="CAJ2501315.1"/>
    <property type="molecule type" value="Genomic_DNA"/>
</dbReference>
<evidence type="ECO:0000313" key="3">
    <source>
        <dbReference type="Proteomes" id="UP001295740"/>
    </source>
</evidence>
<keyword evidence="3" id="KW-1185">Reference proteome</keyword>